<dbReference type="PANTHER" id="PTHR30336:SF20">
    <property type="entry name" value="DUF218 DOMAIN-CONTAINING PROTEIN"/>
    <property type="match status" value="1"/>
</dbReference>
<feature type="domain" description="DUF218" evidence="1">
    <location>
        <begin position="6"/>
        <end position="146"/>
    </location>
</feature>
<accession>A0ABR6HMB3</accession>
<dbReference type="InterPro" id="IPR014729">
    <property type="entry name" value="Rossmann-like_a/b/a_fold"/>
</dbReference>
<sequence length="159" mass="17271">MTGRHDAAVILGAAVWENGPSPTLRRRTLHGAALYHAGQVAHLVPSGGLGKHPPCEGEAMRQLLLEAGVPDHAVHPETTSRNTLENIRLALPILERIGAERVVIVTDAPHLPRALLVARRLGLKARGSAPRGGQKRSAQLRLALREVPAYAAYLWRLRR</sequence>
<dbReference type="InterPro" id="IPR051599">
    <property type="entry name" value="Cell_Envelope_Assoc"/>
</dbReference>
<comment type="caution">
    <text evidence="2">The sequence shown here is derived from an EMBL/GenBank/DDBJ whole genome shotgun (WGS) entry which is preliminary data.</text>
</comment>
<dbReference type="InterPro" id="IPR003848">
    <property type="entry name" value="DUF218"/>
</dbReference>
<reference evidence="2 3" key="1">
    <citation type="submission" date="2020-08" db="EMBL/GenBank/DDBJ databases">
        <title>Genomic Encyclopedia of Type Strains, Phase III (KMG-III): the genomes of soil and plant-associated and newly described type strains.</title>
        <authorList>
            <person name="Whitman W."/>
        </authorList>
    </citation>
    <scope>NUCLEOTIDE SEQUENCE [LARGE SCALE GENOMIC DNA]</scope>
    <source>
        <strain evidence="2 3">CECT 8572</strain>
    </source>
</reference>
<dbReference type="PANTHER" id="PTHR30336">
    <property type="entry name" value="INNER MEMBRANE PROTEIN, PROBABLE PERMEASE"/>
    <property type="match status" value="1"/>
</dbReference>
<evidence type="ECO:0000259" key="1">
    <source>
        <dbReference type="Pfam" id="PF02698"/>
    </source>
</evidence>
<evidence type="ECO:0000313" key="3">
    <source>
        <dbReference type="Proteomes" id="UP000576152"/>
    </source>
</evidence>
<name>A0ABR6HMB3_9RHOB</name>
<keyword evidence="3" id="KW-1185">Reference proteome</keyword>
<dbReference type="EMBL" id="JACIBX010000003">
    <property type="protein sequence ID" value="MBB3711694.1"/>
    <property type="molecule type" value="Genomic_DNA"/>
</dbReference>
<evidence type="ECO:0000313" key="2">
    <source>
        <dbReference type="EMBL" id="MBB3711694.1"/>
    </source>
</evidence>
<organism evidence="2 3">
    <name type="scientific">Limimaricola variabilis</name>
    <dbReference type="NCBI Taxonomy" id="1492771"/>
    <lineage>
        <taxon>Bacteria</taxon>
        <taxon>Pseudomonadati</taxon>
        <taxon>Pseudomonadota</taxon>
        <taxon>Alphaproteobacteria</taxon>
        <taxon>Rhodobacterales</taxon>
        <taxon>Paracoccaceae</taxon>
        <taxon>Limimaricola</taxon>
    </lineage>
</organism>
<proteinExistence type="predicted"/>
<gene>
    <name evidence="2" type="ORF">FHS00_001265</name>
</gene>
<dbReference type="CDD" id="cd06259">
    <property type="entry name" value="YdcF-like"/>
    <property type="match status" value="1"/>
</dbReference>
<dbReference type="Pfam" id="PF02698">
    <property type="entry name" value="DUF218"/>
    <property type="match status" value="1"/>
</dbReference>
<dbReference type="Gene3D" id="3.40.50.620">
    <property type="entry name" value="HUPs"/>
    <property type="match status" value="1"/>
</dbReference>
<dbReference type="RefSeq" id="WP_183470951.1">
    <property type="nucleotide sequence ID" value="NZ_JACIBX010000003.1"/>
</dbReference>
<protein>
    <submittedName>
        <fullName evidence="2">Uncharacterized SAM-binding protein YcdF (DUF218 family)</fullName>
    </submittedName>
</protein>
<dbReference type="Proteomes" id="UP000576152">
    <property type="component" value="Unassembled WGS sequence"/>
</dbReference>